<sequence>MGHNAFGKEMAYNLNMPWGKIKIVILMGMVCISSCAGPQYLTTVSARPEEMAGTYDLFLYGHRYSDDFKNIAFLIPQGGRYVFELYAAEFDYTLKKGIPADAAIEEAEGFVKFHSSFQRSQLSKVLDYEGRVVGYELRPIYSALDSSYGDVLEVHYIIKDDKVIASVDVKPEIGEKTIGPFHLRPRVR</sequence>
<dbReference type="Proteomes" id="UP000245125">
    <property type="component" value="Unassembled WGS sequence"/>
</dbReference>
<evidence type="ECO:0000313" key="1">
    <source>
        <dbReference type="EMBL" id="SPQ00074.1"/>
    </source>
</evidence>
<organism evidence="1 2">
    <name type="scientific">Candidatus Sulfobium mesophilum</name>
    <dbReference type="NCBI Taxonomy" id="2016548"/>
    <lineage>
        <taxon>Bacteria</taxon>
        <taxon>Pseudomonadati</taxon>
        <taxon>Nitrospirota</taxon>
        <taxon>Nitrospiria</taxon>
        <taxon>Nitrospirales</taxon>
        <taxon>Nitrospiraceae</taxon>
        <taxon>Candidatus Sulfobium</taxon>
    </lineage>
</organism>
<dbReference type="AlphaFoldDB" id="A0A2U3QFA7"/>
<keyword evidence="2" id="KW-1185">Reference proteome</keyword>
<evidence type="ECO:0000313" key="2">
    <source>
        <dbReference type="Proteomes" id="UP000245125"/>
    </source>
</evidence>
<dbReference type="OrthoDB" id="9795297at2"/>
<proteinExistence type="predicted"/>
<dbReference type="EMBL" id="OUUY01000060">
    <property type="protein sequence ID" value="SPQ00074.1"/>
    <property type="molecule type" value="Genomic_DNA"/>
</dbReference>
<protein>
    <submittedName>
        <fullName evidence="1">Uncharacterized protein</fullName>
    </submittedName>
</protein>
<accession>A0A2U3QFA7</accession>
<gene>
    <name evidence="1" type="ORF">NBG4_160039</name>
</gene>
<reference evidence="2" key="1">
    <citation type="submission" date="2018-03" db="EMBL/GenBank/DDBJ databases">
        <authorList>
            <person name="Zecchin S."/>
        </authorList>
    </citation>
    <scope>NUCLEOTIDE SEQUENCE [LARGE SCALE GENOMIC DNA]</scope>
</reference>
<name>A0A2U3QFA7_9BACT</name>